<evidence type="ECO:0000313" key="1">
    <source>
        <dbReference type="EMBL" id="AFQ17624.1"/>
    </source>
</evidence>
<evidence type="ECO:0000313" key="2">
    <source>
        <dbReference type="Proteomes" id="UP000005259"/>
    </source>
</evidence>
<accession>A0A9W3NZ54</accession>
<gene>
    <name evidence="1" type="ORF">BTG_21030</name>
</gene>
<reference evidence="1 2" key="1">
    <citation type="submission" date="2012-08" db="EMBL/GenBank/DDBJ databases">
        <authorList>
            <person name="Doggett N."/>
            <person name="Teshima H."/>
            <person name="Bruce D."/>
            <person name="Detter J.C."/>
            <person name="Johnson S.L."/>
            <person name="Han C."/>
        </authorList>
    </citation>
    <scope>NUCLEOTIDE SEQUENCE [LARGE SCALE GENOMIC DNA]</scope>
    <source>
        <strain evidence="1 2">HD-771</strain>
    </source>
</reference>
<dbReference type="AlphaFoldDB" id="A0A9W3NZ54"/>
<name>A0A9W3NZ54_BACTU</name>
<sequence>MEDVIKDKLFFQAPSKFRIYKKGYYPFYLFYLPDNRDKNFAEFIFKVQHEPAMEIDPSEHCSIINNEIKNI</sequence>
<dbReference type="EMBL" id="CP003752">
    <property type="protein sequence ID" value="AFQ17624.1"/>
    <property type="molecule type" value="Genomic_DNA"/>
</dbReference>
<proteinExistence type="predicted"/>
<organism evidence="1 2">
    <name type="scientific">Bacillus thuringiensis HD-771</name>
    <dbReference type="NCBI Taxonomy" id="1218175"/>
    <lineage>
        <taxon>Bacteria</taxon>
        <taxon>Bacillati</taxon>
        <taxon>Bacillota</taxon>
        <taxon>Bacilli</taxon>
        <taxon>Bacillales</taxon>
        <taxon>Bacillaceae</taxon>
        <taxon>Bacillus</taxon>
        <taxon>Bacillus cereus group</taxon>
    </lineage>
</organism>
<protein>
    <submittedName>
        <fullName evidence="1">Uncharacterized protein</fullName>
    </submittedName>
</protein>
<dbReference type="KEGG" id="bti:BTG_21030"/>
<dbReference type="Proteomes" id="UP000005259">
    <property type="component" value="Chromosome"/>
</dbReference>